<evidence type="ECO:0000313" key="4">
    <source>
        <dbReference type="Proteomes" id="UP000078544"/>
    </source>
</evidence>
<dbReference type="Pfam" id="PF25545">
    <property type="entry name" value="DUF7924"/>
    <property type="match status" value="1"/>
</dbReference>
<feature type="compositionally biased region" description="Polar residues" evidence="1">
    <location>
        <begin position="156"/>
        <end position="170"/>
    </location>
</feature>
<dbReference type="Proteomes" id="UP000078544">
    <property type="component" value="Unassembled WGS sequence"/>
</dbReference>
<feature type="domain" description="DUF7924" evidence="2">
    <location>
        <begin position="277"/>
        <end position="422"/>
    </location>
</feature>
<name>A0A166UNH9_9HYPO</name>
<feature type="region of interest" description="Disordered" evidence="1">
    <location>
        <begin position="442"/>
        <end position="483"/>
    </location>
</feature>
<feature type="region of interest" description="Disordered" evidence="1">
    <location>
        <begin position="140"/>
        <end position="170"/>
    </location>
</feature>
<proteinExistence type="predicted"/>
<evidence type="ECO:0000259" key="2">
    <source>
        <dbReference type="Pfam" id="PF25545"/>
    </source>
</evidence>
<evidence type="ECO:0000313" key="3">
    <source>
        <dbReference type="EMBL" id="OAA32752.1"/>
    </source>
</evidence>
<comment type="caution">
    <text evidence="3">The sequence shown here is derived from an EMBL/GenBank/DDBJ whole genome shotgun (WGS) entry which is preliminary data.</text>
</comment>
<keyword evidence="4" id="KW-1185">Reference proteome</keyword>
<dbReference type="InterPro" id="IPR057684">
    <property type="entry name" value="DUF7924"/>
</dbReference>
<protein>
    <recommendedName>
        <fullName evidence="2">DUF7924 domain-containing protein</fullName>
    </recommendedName>
</protein>
<dbReference type="EMBL" id="AZGY01000001">
    <property type="protein sequence ID" value="OAA32752.1"/>
    <property type="molecule type" value="Genomic_DNA"/>
</dbReference>
<reference evidence="3 4" key="1">
    <citation type="journal article" date="2016" name="Genome Biol. Evol.">
        <title>Divergent and convergent evolution of fungal pathogenicity.</title>
        <authorList>
            <person name="Shang Y."/>
            <person name="Xiao G."/>
            <person name="Zheng P."/>
            <person name="Cen K."/>
            <person name="Zhan S."/>
            <person name="Wang C."/>
        </authorList>
    </citation>
    <scope>NUCLEOTIDE SEQUENCE [LARGE SCALE GENOMIC DNA]</scope>
    <source>
        <strain evidence="3 4">RCEF 2490</strain>
    </source>
</reference>
<sequence>MALPQERKRERADGSLPTHFPSKKTKAAPSRGGVWKRQAEDSEEHNRSQKLRSSDTEHRSHNFPPEFYENLSKVWLTPRALRELERQYIGLPPSKSAAGVGSRRAKLSALAKFGVHELALFATAGGPDLSDLRGCPAPTSITHPMASPSVSSSVSQRTKSTKPTTVSTRRSTAYDANFRQHCRDHHIFPPFYKFPDGRRPPKPGNLNEIRQALKVPWRSLSPSVASEAAFEDFQYKNTTRSEGTIMRNIIPLIAGDADIPNEGHLPFTNLASITEDTTVNPNPDFFDGAHPEAVDQEVREALNSTIIPTKRADTPIAPNLFLEAKSFGGSLDVAEAQVILDGAYGTMAMHSLQNHLLDTPMYDGNAYTFTATFLGGLLSLYAHHLTAPAAPGQTPGCHMTQLKAFALTGDHEVWVEGIAAFRNMRKLAKEYRDQFIETANTRSRKQRTEVAADIGEDDAASTAKDEDNEDVTEVSTGFAKLSI</sequence>
<dbReference type="STRING" id="1081109.A0A166UNH9"/>
<evidence type="ECO:0000256" key="1">
    <source>
        <dbReference type="SAM" id="MobiDB-lite"/>
    </source>
</evidence>
<feature type="region of interest" description="Disordered" evidence="1">
    <location>
        <begin position="1"/>
        <end position="64"/>
    </location>
</feature>
<gene>
    <name evidence="3" type="ORF">AAL_00217</name>
</gene>
<dbReference type="AlphaFoldDB" id="A0A166UNH9"/>
<feature type="compositionally biased region" description="Basic and acidic residues" evidence="1">
    <location>
        <begin position="37"/>
        <end position="60"/>
    </location>
</feature>
<feature type="compositionally biased region" description="Basic and acidic residues" evidence="1">
    <location>
        <begin position="1"/>
        <end position="13"/>
    </location>
</feature>
<dbReference type="OrthoDB" id="5336565at2759"/>
<organism evidence="3 4">
    <name type="scientific">Moelleriella libera RCEF 2490</name>
    <dbReference type="NCBI Taxonomy" id="1081109"/>
    <lineage>
        <taxon>Eukaryota</taxon>
        <taxon>Fungi</taxon>
        <taxon>Dikarya</taxon>
        <taxon>Ascomycota</taxon>
        <taxon>Pezizomycotina</taxon>
        <taxon>Sordariomycetes</taxon>
        <taxon>Hypocreomycetidae</taxon>
        <taxon>Hypocreales</taxon>
        <taxon>Clavicipitaceae</taxon>
        <taxon>Moelleriella</taxon>
    </lineage>
</organism>
<accession>A0A166UNH9</accession>